<protein>
    <submittedName>
        <fullName evidence="1">Zinc-dependent peptidase</fullName>
    </submittedName>
</protein>
<dbReference type="EMBL" id="JAAIVB010000043">
    <property type="protein sequence ID" value="NEX61996.1"/>
    <property type="molecule type" value="Genomic_DNA"/>
</dbReference>
<organism evidence="1 2">
    <name type="scientific">Noviherbaspirillum galbum</name>
    <dbReference type="NCBI Taxonomy" id="2709383"/>
    <lineage>
        <taxon>Bacteria</taxon>
        <taxon>Pseudomonadati</taxon>
        <taxon>Pseudomonadota</taxon>
        <taxon>Betaproteobacteria</taxon>
        <taxon>Burkholderiales</taxon>
        <taxon>Oxalobacteraceae</taxon>
        <taxon>Noviherbaspirillum</taxon>
    </lineage>
</organism>
<dbReference type="InterPro" id="IPR042252">
    <property type="entry name" value="MtfA_N"/>
</dbReference>
<dbReference type="GO" id="GO:0004177">
    <property type="term" value="F:aminopeptidase activity"/>
    <property type="evidence" value="ECO:0007669"/>
    <property type="project" value="TreeGrafter"/>
</dbReference>
<evidence type="ECO:0000313" key="2">
    <source>
        <dbReference type="Proteomes" id="UP000482155"/>
    </source>
</evidence>
<name>A0A6B3ST36_9BURK</name>
<dbReference type="InterPro" id="IPR010384">
    <property type="entry name" value="MtfA_fam"/>
</dbReference>
<dbReference type="GO" id="GO:0005829">
    <property type="term" value="C:cytosol"/>
    <property type="evidence" value="ECO:0007669"/>
    <property type="project" value="TreeGrafter"/>
</dbReference>
<dbReference type="CDD" id="cd20169">
    <property type="entry name" value="Peptidase_M90_mtfA"/>
    <property type="match status" value="1"/>
</dbReference>
<accession>A0A6B3ST36</accession>
<evidence type="ECO:0000313" key="1">
    <source>
        <dbReference type="EMBL" id="NEX61996.1"/>
    </source>
</evidence>
<dbReference type="GO" id="GO:0008237">
    <property type="term" value="F:metallopeptidase activity"/>
    <property type="evidence" value="ECO:0007669"/>
    <property type="project" value="InterPro"/>
</dbReference>
<dbReference type="RefSeq" id="WP_163963763.1">
    <property type="nucleotide sequence ID" value="NZ_JAAIVB010000043.1"/>
</dbReference>
<dbReference type="AlphaFoldDB" id="A0A6B3ST36"/>
<keyword evidence="2" id="KW-1185">Reference proteome</keyword>
<gene>
    <name evidence="1" type="ORF">G3574_12985</name>
</gene>
<comment type="caution">
    <text evidence="1">The sequence shown here is derived from an EMBL/GenBank/DDBJ whole genome shotgun (WGS) entry which is preliminary data.</text>
</comment>
<dbReference type="Gene3D" id="3.40.390.10">
    <property type="entry name" value="Collagenase (Catalytic Domain)"/>
    <property type="match status" value="1"/>
</dbReference>
<dbReference type="PANTHER" id="PTHR30164:SF2">
    <property type="entry name" value="PROTEIN MTFA"/>
    <property type="match status" value="1"/>
</dbReference>
<proteinExistence type="predicted"/>
<dbReference type="SUPFAM" id="SSF55486">
    <property type="entry name" value="Metalloproteases ('zincins'), catalytic domain"/>
    <property type="match status" value="1"/>
</dbReference>
<dbReference type="Proteomes" id="UP000482155">
    <property type="component" value="Unassembled WGS sequence"/>
</dbReference>
<dbReference type="Pfam" id="PF06167">
    <property type="entry name" value="Peptidase_M90"/>
    <property type="match status" value="1"/>
</dbReference>
<dbReference type="Gene3D" id="1.10.472.150">
    <property type="entry name" value="Glucose-regulated metallo-peptidase M90, N-terminal domain"/>
    <property type="match status" value="1"/>
</dbReference>
<dbReference type="InterPro" id="IPR024079">
    <property type="entry name" value="MetalloPept_cat_dom_sf"/>
</dbReference>
<reference evidence="1 2" key="1">
    <citation type="submission" date="2020-02" db="EMBL/GenBank/DDBJ databases">
        <authorList>
            <person name="Kim M.K."/>
        </authorList>
    </citation>
    <scope>NUCLEOTIDE SEQUENCE [LARGE SCALE GENOMIC DNA]</scope>
    <source>
        <strain evidence="1 2">17J57-3</strain>
    </source>
</reference>
<sequence>MQWIKRLFGKEAPRIPDALWQFCFQQLPFLEPLSAGERIRLKAMSEDFLARKSFTGTAGFELDDETAVLIAAQACLPVLELSLDLYDDIAGVVVYPGSFLIPQTEVDEAGVVHEWQEPASGEAVHAGGAVVLSWEDATDMDAPGYNVVIHEFVHKIDMRDGNANGCPPFLPEFHAGIRPSHWQAVFAAAYEDFMSWVDELEAQLPEDFDDSRPDHAERYDELFGVLPMDPYAVRHPAEFFAVAAEAFFVLPAPLQEDYPEVYELLRLYFRQDPLGRA</sequence>
<dbReference type="PANTHER" id="PTHR30164">
    <property type="entry name" value="MTFA PEPTIDASE"/>
    <property type="match status" value="1"/>
</dbReference>